<sequence length="752" mass="84781">MNANGYLPERVMDSSTLSQKRRASLFRESDHDEDVDTHSSNGLARNPPGPTRLIKKPQPRLLYSEAMVLGAMRGELIYTPALKPLKDSIARNMRLTNQVVGRHLGSNIHYSKMKSILKQRQHEMITLERYLLSEAFIRTDIWNTIRLQEFFELVHSYGLERQFRDEYWEKNQSSHSANVQKLYDCVKRPLTHLALDDALADQIESWAKDIMSRSVFVPQADHPVIRSAVAIMNIAEQQPRDDLKVWDKLQEGPKRVAQIWTAWCLARNKDWVETTYLAAIILKRGSKSKMIAKCFRRENSALLKLVDNGYDKEACRHWQDMHGKCHVISMQELLSRPVVVNLVGASVASSTQQKTCLSTPSLQKTTHTAKKTGNDLFRVVPSKAKELASISQSQLAITRSPCIQQSSFVQRSSVVSSIERDHSPEDMAQELPILDSSHPKKDRNDERKQSKTINLEMDQPHVKKRKTVSFDLGSPRQAQSSVRCFPNVAPSPATFTAPANATNSVTSSPLIATSPSHNASLSSPDMAPTCRATMPAPPPTPTDPISQWMNQMVNPSDLTNMVAMRLFGGIPAFPFNGQPVVAKSEHETLEGTWTKLEAEVDKKLSPFLRQLDNLSRDVKALSEKHAVFEQTITRKVDDQHTAQGGEHTTFEKTAETKMDELTKLVGSQQTAFAQVVAKMDHRHTMISYEHGDFQQTITKKMDNLSQLIHTLQQDQDEIESRIDRGRKKRPKPTANDEVVDSITCAPLEKMAS</sequence>
<evidence type="ECO:0000313" key="2">
    <source>
        <dbReference type="EMBL" id="KZL65844.1"/>
    </source>
</evidence>
<accession>A0A166NMI7</accession>
<dbReference type="OrthoDB" id="4840001at2759"/>
<feature type="region of interest" description="Disordered" evidence="1">
    <location>
        <begin position="1"/>
        <end position="55"/>
    </location>
</feature>
<protein>
    <submittedName>
        <fullName evidence="2">Uncharacterized protein</fullName>
    </submittedName>
</protein>
<dbReference type="Proteomes" id="UP000076552">
    <property type="component" value="Unassembled WGS sequence"/>
</dbReference>
<dbReference type="EMBL" id="LFIV01000200">
    <property type="protein sequence ID" value="KZL65844.1"/>
    <property type="molecule type" value="Genomic_DNA"/>
</dbReference>
<feature type="region of interest" description="Disordered" evidence="1">
    <location>
        <begin position="715"/>
        <end position="752"/>
    </location>
</feature>
<feature type="region of interest" description="Disordered" evidence="1">
    <location>
        <begin position="415"/>
        <end position="455"/>
    </location>
</feature>
<comment type="caution">
    <text evidence="2">The sequence shown here is derived from an EMBL/GenBank/DDBJ whole genome shotgun (WGS) entry which is preliminary data.</text>
</comment>
<dbReference type="AlphaFoldDB" id="A0A166NMI7"/>
<evidence type="ECO:0000256" key="1">
    <source>
        <dbReference type="SAM" id="MobiDB-lite"/>
    </source>
</evidence>
<organism evidence="2 3">
    <name type="scientific">Colletotrichum tofieldiae</name>
    <dbReference type="NCBI Taxonomy" id="708197"/>
    <lineage>
        <taxon>Eukaryota</taxon>
        <taxon>Fungi</taxon>
        <taxon>Dikarya</taxon>
        <taxon>Ascomycota</taxon>
        <taxon>Pezizomycotina</taxon>
        <taxon>Sordariomycetes</taxon>
        <taxon>Hypocreomycetidae</taxon>
        <taxon>Glomerellales</taxon>
        <taxon>Glomerellaceae</taxon>
        <taxon>Colletotrichum</taxon>
        <taxon>Colletotrichum spaethianum species complex</taxon>
    </lineage>
</organism>
<name>A0A166NMI7_9PEZI</name>
<keyword evidence="3" id="KW-1185">Reference proteome</keyword>
<feature type="compositionally biased region" description="Basic and acidic residues" evidence="1">
    <location>
        <begin position="437"/>
        <end position="449"/>
    </location>
</feature>
<gene>
    <name evidence="2" type="ORF">CT0861_10362</name>
</gene>
<proteinExistence type="predicted"/>
<reference evidence="2 3" key="1">
    <citation type="submission" date="2015-06" db="EMBL/GenBank/DDBJ databases">
        <title>Survival trade-offs in plant roots during colonization by closely related pathogenic and mutualistic fungi.</title>
        <authorList>
            <person name="Hacquard S."/>
            <person name="Kracher B."/>
            <person name="Hiruma K."/>
            <person name="Weinman A."/>
            <person name="Muench P."/>
            <person name="Garrido Oter R."/>
            <person name="Ver Loren van Themaat E."/>
            <person name="Dallerey J.-F."/>
            <person name="Damm U."/>
            <person name="Henrissat B."/>
            <person name="Lespinet O."/>
            <person name="Thon M."/>
            <person name="Kemen E."/>
            <person name="McHardy A.C."/>
            <person name="Schulze-Lefert P."/>
            <person name="O'Connell R.J."/>
        </authorList>
    </citation>
    <scope>NUCLEOTIDE SEQUENCE [LARGE SCALE GENOMIC DNA]</scope>
    <source>
        <strain evidence="2 3">0861</strain>
    </source>
</reference>
<dbReference type="STRING" id="708197.A0A166NMI7"/>
<evidence type="ECO:0000313" key="3">
    <source>
        <dbReference type="Proteomes" id="UP000076552"/>
    </source>
</evidence>